<name>A0A923HRQ4_9BURK</name>
<feature type="chain" id="PRO_5038001175" evidence="1">
    <location>
        <begin position="35"/>
        <end position="86"/>
    </location>
</feature>
<keyword evidence="1" id="KW-0732">Signal</keyword>
<keyword evidence="3" id="KW-1185">Reference proteome</keyword>
<evidence type="ECO:0000313" key="2">
    <source>
        <dbReference type="EMBL" id="MBC3863498.1"/>
    </source>
</evidence>
<evidence type="ECO:0000256" key="1">
    <source>
        <dbReference type="SAM" id="SignalP"/>
    </source>
</evidence>
<reference evidence="2" key="1">
    <citation type="submission" date="2020-08" db="EMBL/GenBank/DDBJ databases">
        <title>Novel species isolated from subtropical streams in China.</title>
        <authorList>
            <person name="Lu H."/>
        </authorList>
    </citation>
    <scope>NUCLEOTIDE SEQUENCE</scope>
    <source>
        <strain evidence="2">KACC 12607</strain>
    </source>
</reference>
<proteinExistence type="predicted"/>
<dbReference type="EMBL" id="JACOFV010000015">
    <property type="protein sequence ID" value="MBC3863498.1"/>
    <property type="molecule type" value="Genomic_DNA"/>
</dbReference>
<gene>
    <name evidence="2" type="ORF">H8K32_15440</name>
</gene>
<accession>A0A923HRQ4</accession>
<comment type="caution">
    <text evidence="2">The sequence shown here is derived from an EMBL/GenBank/DDBJ whole genome shotgun (WGS) entry which is preliminary data.</text>
</comment>
<dbReference type="Proteomes" id="UP000634011">
    <property type="component" value="Unassembled WGS sequence"/>
</dbReference>
<evidence type="ECO:0000313" key="3">
    <source>
        <dbReference type="Proteomes" id="UP000634011"/>
    </source>
</evidence>
<organism evidence="2 3">
    <name type="scientific">Undibacterium jejuense</name>
    <dbReference type="NCBI Taxonomy" id="1344949"/>
    <lineage>
        <taxon>Bacteria</taxon>
        <taxon>Pseudomonadati</taxon>
        <taxon>Pseudomonadota</taxon>
        <taxon>Betaproteobacteria</taxon>
        <taxon>Burkholderiales</taxon>
        <taxon>Oxalobacteraceae</taxon>
        <taxon>Undibacterium</taxon>
    </lineage>
</organism>
<protein>
    <submittedName>
        <fullName evidence="2">Uncharacterized protein</fullName>
    </submittedName>
</protein>
<dbReference type="RefSeq" id="WP_186913446.1">
    <property type="nucleotide sequence ID" value="NZ_JACOFV010000015.1"/>
</dbReference>
<feature type="signal peptide" evidence="1">
    <location>
        <begin position="1"/>
        <end position="34"/>
    </location>
</feature>
<sequence length="86" mass="9009">MTMLTRVLKQIGSGRIFAAFFLSLGVALTQSVGATEVVTTALDKKGNPMSDVIVYATPSHGTVPPVTVPALAPFNRSITSFSNAIK</sequence>
<dbReference type="AlphaFoldDB" id="A0A923HRQ4"/>